<evidence type="ECO:0000313" key="17">
    <source>
        <dbReference type="Proteomes" id="UP000812287"/>
    </source>
</evidence>
<evidence type="ECO:0000256" key="8">
    <source>
        <dbReference type="ARBA" id="ARBA00022989"/>
    </source>
</evidence>
<gene>
    <name evidence="16" type="ORF">BT62DRAFT_954981</name>
</gene>
<evidence type="ECO:0000256" key="5">
    <source>
        <dbReference type="ARBA" id="ARBA00022617"/>
    </source>
</evidence>
<dbReference type="GO" id="GO:0016705">
    <property type="term" value="F:oxidoreductase activity, acting on paired donors, with incorporation or reduction of molecular oxygen"/>
    <property type="evidence" value="ECO:0007669"/>
    <property type="project" value="InterPro"/>
</dbReference>
<keyword evidence="17" id="KW-1185">Reference proteome</keyword>
<dbReference type="CDD" id="cd00302">
    <property type="entry name" value="cytochrome_P450"/>
    <property type="match status" value="1"/>
</dbReference>
<dbReference type="EMBL" id="MU250552">
    <property type="protein sequence ID" value="KAG7442312.1"/>
    <property type="molecule type" value="Genomic_DNA"/>
</dbReference>
<dbReference type="GeneID" id="66110623"/>
<evidence type="ECO:0000256" key="1">
    <source>
        <dbReference type="ARBA" id="ARBA00001971"/>
    </source>
</evidence>
<dbReference type="PRINTS" id="PR00385">
    <property type="entry name" value="P450"/>
</dbReference>
<dbReference type="PRINTS" id="PR00463">
    <property type="entry name" value="EP450I"/>
</dbReference>
<dbReference type="PANTHER" id="PTHR24305">
    <property type="entry name" value="CYTOCHROME P450"/>
    <property type="match status" value="1"/>
</dbReference>
<keyword evidence="12 15" id="KW-0472">Membrane</keyword>
<dbReference type="AlphaFoldDB" id="A0A9P8APY1"/>
<feature type="transmembrane region" description="Helical" evidence="15">
    <location>
        <begin position="6"/>
        <end position="23"/>
    </location>
</feature>
<sequence length="476" mass="54356">MKSHSISISIALVTCSILLYLYSRLFRCPSRLRHIPQVPLPPLILSFLSGESEDIRIQKVILPFARSCRTGIVVVWALGSWYVHVLDYKFAKELMENKSIRKEQPNEDMLFWRFTGRHNIFFVEGDEWRKHSSVVRASLHGNVPIDTFCALGRTLFSLLGQGGSFCWSDISHRITLDAVGIAVMGHNFNALEHPESTFVQIYRHVMQDVSRPLYVAFPTLEWWFPRKDVVQRMDNLVSLFLEILEEKRGRPGNDFITYLIQTPGMTEAEYRDSIVTLFMAGHDTTAGALSSLIFYFAFFPTYQARARDEVLSVLGPDSDPNIPDFDKMPFLQACIRESMRMNSPSTVTIPRVSSETLHIGGYALPAGIPIVLNIHAVLHNSQTWKDPGAFNPERFISANSTDDGKWMPFGAGPRQCPARNFALYELRTLSCMLLREYRWNSPQESIHSSGKLKNRFSAFALNLPYDLYINFVRITK</sequence>
<dbReference type="InterPro" id="IPR017972">
    <property type="entry name" value="Cyt_P450_CS"/>
</dbReference>
<dbReference type="SUPFAM" id="SSF48264">
    <property type="entry name" value="Cytochrome P450"/>
    <property type="match status" value="1"/>
</dbReference>
<evidence type="ECO:0000256" key="13">
    <source>
        <dbReference type="PIRSR" id="PIRSR602401-1"/>
    </source>
</evidence>
<evidence type="ECO:0000256" key="14">
    <source>
        <dbReference type="RuleBase" id="RU000461"/>
    </source>
</evidence>
<feature type="binding site" description="axial binding residue" evidence="13">
    <location>
        <position position="416"/>
    </location>
    <ligand>
        <name>heme</name>
        <dbReference type="ChEBI" id="CHEBI:30413"/>
    </ligand>
    <ligandPart>
        <name>Fe</name>
        <dbReference type="ChEBI" id="CHEBI:18248"/>
    </ligandPart>
</feature>
<comment type="pathway">
    <text evidence="3">Secondary metabolite biosynthesis; terpenoid biosynthesis.</text>
</comment>
<dbReference type="GO" id="GO:0020037">
    <property type="term" value="F:heme binding"/>
    <property type="evidence" value="ECO:0007669"/>
    <property type="project" value="InterPro"/>
</dbReference>
<evidence type="ECO:0000256" key="3">
    <source>
        <dbReference type="ARBA" id="ARBA00004721"/>
    </source>
</evidence>
<comment type="caution">
    <text evidence="16">The sequence shown here is derived from an EMBL/GenBank/DDBJ whole genome shotgun (WGS) entry which is preliminary data.</text>
</comment>
<keyword evidence="8 15" id="KW-1133">Transmembrane helix</keyword>
<comment type="similarity">
    <text evidence="4 14">Belongs to the cytochrome P450 family.</text>
</comment>
<evidence type="ECO:0000256" key="9">
    <source>
        <dbReference type="ARBA" id="ARBA00023002"/>
    </source>
</evidence>
<organism evidence="16 17">
    <name type="scientific">Guyanagaster necrorhizus</name>
    <dbReference type="NCBI Taxonomy" id="856835"/>
    <lineage>
        <taxon>Eukaryota</taxon>
        <taxon>Fungi</taxon>
        <taxon>Dikarya</taxon>
        <taxon>Basidiomycota</taxon>
        <taxon>Agaricomycotina</taxon>
        <taxon>Agaricomycetes</taxon>
        <taxon>Agaricomycetidae</taxon>
        <taxon>Agaricales</taxon>
        <taxon>Marasmiineae</taxon>
        <taxon>Physalacriaceae</taxon>
        <taxon>Guyanagaster</taxon>
    </lineage>
</organism>
<name>A0A9P8APY1_9AGAR</name>
<dbReference type="GO" id="GO:0004497">
    <property type="term" value="F:monooxygenase activity"/>
    <property type="evidence" value="ECO:0007669"/>
    <property type="project" value="UniProtKB-KW"/>
</dbReference>
<proteinExistence type="inferred from homology"/>
<evidence type="ECO:0000256" key="11">
    <source>
        <dbReference type="ARBA" id="ARBA00023033"/>
    </source>
</evidence>
<dbReference type="Gene3D" id="1.10.630.10">
    <property type="entry name" value="Cytochrome P450"/>
    <property type="match status" value="1"/>
</dbReference>
<dbReference type="GO" id="GO:0016020">
    <property type="term" value="C:membrane"/>
    <property type="evidence" value="ECO:0007669"/>
    <property type="project" value="UniProtKB-SubCell"/>
</dbReference>
<evidence type="ECO:0000256" key="10">
    <source>
        <dbReference type="ARBA" id="ARBA00023004"/>
    </source>
</evidence>
<evidence type="ECO:0000256" key="12">
    <source>
        <dbReference type="ARBA" id="ARBA00023136"/>
    </source>
</evidence>
<evidence type="ECO:0000256" key="6">
    <source>
        <dbReference type="ARBA" id="ARBA00022692"/>
    </source>
</evidence>
<dbReference type="InterPro" id="IPR002401">
    <property type="entry name" value="Cyt_P450_E_grp-I"/>
</dbReference>
<keyword evidence="7 13" id="KW-0479">Metal-binding</keyword>
<dbReference type="InterPro" id="IPR050121">
    <property type="entry name" value="Cytochrome_P450_monoxygenase"/>
</dbReference>
<accession>A0A9P8APY1</accession>
<protein>
    <submittedName>
        <fullName evidence="16">Cytochrome P450</fullName>
    </submittedName>
</protein>
<evidence type="ECO:0000256" key="4">
    <source>
        <dbReference type="ARBA" id="ARBA00010617"/>
    </source>
</evidence>
<dbReference type="GO" id="GO:0005506">
    <property type="term" value="F:iron ion binding"/>
    <property type="evidence" value="ECO:0007669"/>
    <property type="project" value="InterPro"/>
</dbReference>
<evidence type="ECO:0000256" key="7">
    <source>
        <dbReference type="ARBA" id="ARBA00022723"/>
    </source>
</evidence>
<dbReference type="PROSITE" id="PS00086">
    <property type="entry name" value="CYTOCHROME_P450"/>
    <property type="match status" value="1"/>
</dbReference>
<keyword evidence="5 13" id="KW-0349">Heme</keyword>
<comment type="subcellular location">
    <subcellularLocation>
        <location evidence="2">Membrane</location>
    </subcellularLocation>
</comment>
<dbReference type="OrthoDB" id="1470350at2759"/>
<keyword evidence="10 13" id="KW-0408">Iron</keyword>
<dbReference type="InterPro" id="IPR001128">
    <property type="entry name" value="Cyt_P450"/>
</dbReference>
<dbReference type="PANTHER" id="PTHR24305:SF166">
    <property type="entry name" value="CYTOCHROME P450 12A4, MITOCHONDRIAL-RELATED"/>
    <property type="match status" value="1"/>
</dbReference>
<evidence type="ECO:0000256" key="15">
    <source>
        <dbReference type="SAM" id="Phobius"/>
    </source>
</evidence>
<reference evidence="16" key="1">
    <citation type="submission" date="2020-11" db="EMBL/GenBank/DDBJ databases">
        <title>Adaptations for nitrogen fixation in a non-lichenized fungal sporocarp promotes dispersal by wood-feeding termites.</title>
        <authorList>
            <consortium name="DOE Joint Genome Institute"/>
            <person name="Koch R.A."/>
            <person name="Yoon G."/>
            <person name="Arayal U."/>
            <person name="Lail K."/>
            <person name="Amirebrahimi M."/>
            <person name="Labutti K."/>
            <person name="Lipzen A."/>
            <person name="Riley R."/>
            <person name="Barry K."/>
            <person name="Henrissat B."/>
            <person name="Grigoriev I.V."/>
            <person name="Herr J.R."/>
            <person name="Aime M.C."/>
        </authorList>
    </citation>
    <scope>NUCLEOTIDE SEQUENCE</scope>
    <source>
        <strain evidence="16">MCA 3950</strain>
    </source>
</reference>
<dbReference type="Proteomes" id="UP000812287">
    <property type="component" value="Unassembled WGS sequence"/>
</dbReference>
<dbReference type="InterPro" id="IPR036396">
    <property type="entry name" value="Cyt_P450_sf"/>
</dbReference>
<keyword evidence="11 14" id="KW-0503">Monooxygenase</keyword>
<evidence type="ECO:0000313" key="16">
    <source>
        <dbReference type="EMBL" id="KAG7442312.1"/>
    </source>
</evidence>
<dbReference type="RefSeq" id="XP_043035812.1">
    <property type="nucleotide sequence ID" value="XM_043188326.1"/>
</dbReference>
<dbReference type="Pfam" id="PF00067">
    <property type="entry name" value="p450"/>
    <property type="match status" value="1"/>
</dbReference>
<evidence type="ECO:0000256" key="2">
    <source>
        <dbReference type="ARBA" id="ARBA00004370"/>
    </source>
</evidence>
<comment type="cofactor">
    <cofactor evidence="1 13">
        <name>heme</name>
        <dbReference type="ChEBI" id="CHEBI:30413"/>
    </cofactor>
</comment>
<keyword evidence="9 14" id="KW-0560">Oxidoreductase</keyword>
<keyword evidence="6 15" id="KW-0812">Transmembrane</keyword>